<evidence type="ECO:0000313" key="2">
    <source>
        <dbReference type="Proteomes" id="UP000887116"/>
    </source>
</evidence>
<name>A0A8X6LCM3_TRICU</name>
<proteinExistence type="predicted"/>
<reference evidence="1" key="1">
    <citation type="submission" date="2020-07" db="EMBL/GenBank/DDBJ databases">
        <title>Multicomponent nature underlies the extraordinary mechanical properties of spider dragline silk.</title>
        <authorList>
            <person name="Kono N."/>
            <person name="Nakamura H."/>
            <person name="Mori M."/>
            <person name="Yoshida Y."/>
            <person name="Ohtoshi R."/>
            <person name="Malay A.D."/>
            <person name="Moran D.A.P."/>
            <person name="Tomita M."/>
            <person name="Numata K."/>
            <person name="Arakawa K."/>
        </authorList>
    </citation>
    <scope>NUCLEOTIDE SEQUENCE</scope>
</reference>
<evidence type="ECO:0000313" key="1">
    <source>
        <dbReference type="EMBL" id="GFR05906.1"/>
    </source>
</evidence>
<dbReference type="AlphaFoldDB" id="A0A8X6LCM3"/>
<dbReference type="EMBL" id="BMAO01006079">
    <property type="protein sequence ID" value="GFR05906.1"/>
    <property type="molecule type" value="Genomic_DNA"/>
</dbReference>
<sequence length="91" mass="10139">MLNVNSKCFQPKQTFPYVVSLENEREEFVDHVRGAALVYCQNNRGEVFPLKMLLDSSGMSNLITQDVALALGLSCERVNTSICCINGLLKL</sequence>
<dbReference type="Proteomes" id="UP000887116">
    <property type="component" value="Unassembled WGS sequence"/>
</dbReference>
<gene>
    <name evidence="1" type="ORF">TNCT_428001</name>
</gene>
<organism evidence="1 2">
    <name type="scientific">Trichonephila clavata</name>
    <name type="common">Joro spider</name>
    <name type="synonym">Nephila clavata</name>
    <dbReference type="NCBI Taxonomy" id="2740835"/>
    <lineage>
        <taxon>Eukaryota</taxon>
        <taxon>Metazoa</taxon>
        <taxon>Ecdysozoa</taxon>
        <taxon>Arthropoda</taxon>
        <taxon>Chelicerata</taxon>
        <taxon>Arachnida</taxon>
        <taxon>Araneae</taxon>
        <taxon>Araneomorphae</taxon>
        <taxon>Entelegynae</taxon>
        <taxon>Araneoidea</taxon>
        <taxon>Nephilidae</taxon>
        <taxon>Trichonephila</taxon>
    </lineage>
</organism>
<accession>A0A8X6LCM3</accession>
<keyword evidence="2" id="KW-1185">Reference proteome</keyword>
<protein>
    <submittedName>
        <fullName evidence="1">Uncharacterized protein</fullName>
    </submittedName>
</protein>
<comment type="caution">
    <text evidence="1">The sequence shown here is derived from an EMBL/GenBank/DDBJ whole genome shotgun (WGS) entry which is preliminary data.</text>
</comment>